<accession>A0ABP4YSU6</accession>
<gene>
    <name evidence="1" type="ORF">GCM10009682_47610</name>
</gene>
<reference evidence="2" key="1">
    <citation type="journal article" date="2019" name="Int. J. Syst. Evol. Microbiol.">
        <title>The Global Catalogue of Microorganisms (GCM) 10K type strain sequencing project: providing services to taxonomists for standard genome sequencing and annotation.</title>
        <authorList>
            <consortium name="The Broad Institute Genomics Platform"/>
            <consortium name="The Broad Institute Genome Sequencing Center for Infectious Disease"/>
            <person name="Wu L."/>
            <person name="Ma J."/>
        </authorList>
    </citation>
    <scope>NUCLEOTIDE SEQUENCE [LARGE SCALE GENOMIC DNA]</scope>
    <source>
        <strain evidence="2">JCM 13250</strain>
    </source>
</reference>
<dbReference type="RefSeq" id="WP_344136528.1">
    <property type="nucleotide sequence ID" value="NZ_BAAALT010000183.1"/>
</dbReference>
<dbReference type="InterPro" id="IPR019933">
    <property type="entry name" value="DivIVA_domain"/>
</dbReference>
<evidence type="ECO:0008006" key="3">
    <source>
        <dbReference type="Google" id="ProtNLM"/>
    </source>
</evidence>
<sequence length="70" mass="7777">MGRVEFTVVLRGYDRAQVDAVVEQVHRDPASAAKIVADTTFTVVWGGYDRPQVEDYLHRTAAADTDEPGR</sequence>
<evidence type="ECO:0000313" key="2">
    <source>
        <dbReference type="Proteomes" id="UP001500218"/>
    </source>
</evidence>
<protein>
    <recommendedName>
        <fullName evidence="3">DivIVA domain-containing protein</fullName>
    </recommendedName>
</protein>
<keyword evidence="2" id="KW-1185">Reference proteome</keyword>
<evidence type="ECO:0000313" key="1">
    <source>
        <dbReference type="EMBL" id="GAA1821826.1"/>
    </source>
</evidence>
<dbReference type="NCBIfam" id="TIGR03544">
    <property type="entry name" value="DivI1A_domain"/>
    <property type="match status" value="1"/>
</dbReference>
<comment type="caution">
    <text evidence="1">The sequence shown here is derived from an EMBL/GenBank/DDBJ whole genome shotgun (WGS) entry which is preliminary data.</text>
</comment>
<organism evidence="1 2">
    <name type="scientific">Luedemannella flava</name>
    <dbReference type="NCBI Taxonomy" id="349316"/>
    <lineage>
        <taxon>Bacteria</taxon>
        <taxon>Bacillati</taxon>
        <taxon>Actinomycetota</taxon>
        <taxon>Actinomycetes</taxon>
        <taxon>Micromonosporales</taxon>
        <taxon>Micromonosporaceae</taxon>
        <taxon>Luedemannella</taxon>
    </lineage>
</organism>
<name>A0ABP4YSU6_9ACTN</name>
<dbReference type="Proteomes" id="UP001500218">
    <property type="component" value="Unassembled WGS sequence"/>
</dbReference>
<dbReference type="EMBL" id="BAAALT010000183">
    <property type="protein sequence ID" value="GAA1821826.1"/>
    <property type="molecule type" value="Genomic_DNA"/>
</dbReference>
<proteinExistence type="predicted"/>